<name>A0A0L8LCH9_STRVR</name>
<proteinExistence type="predicted"/>
<dbReference type="PATRIC" id="fig|1938.6.peg.909"/>
<evidence type="ECO:0000256" key="1">
    <source>
        <dbReference type="SAM" id="SignalP"/>
    </source>
</evidence>
<reference evidence="2 3" key="1">
    <citation type="submission" date="2015-06" db="EMBL/GenBank/DDBJ databases">
        <authorList>
            <person name="Hoefler B.C."/>
            <person name="Straight P.D."/>
        </authorList>
    </citation>
    <scope>NUCLEOTIDE SEQUENCE [LARGE SCALE GENOMIC DNA]</scope>
    <source>
        <strain evidence="2 3">NRRL 3427</strain>
    </source>
</reference>
<dbReference type="EMBL" id="LGUP01000021">
    <property type="protein sequence ID" value="KOG35855.1"/>
    <property type="molecule type" value="Genomic_DNA"/>
</dbReference>
<protein>
    <recommendedName>
        <fullName evidence="4">ATP-binding protein</fullName>
    </recommendedName>
</protein>
<keyword evidence="1" id="KW-0732">Signal</keyword>
<dbReference type="RefSeq" id="WP_033209811.1">
    <property type="nucleotide sequence ID" value="NZ_LGUP01000021.1"/>
</dbReference>
<accession>A0A0L8LCH9</accession>
<evidence type="ECO:0008006" key="4">
    <source>
        <dbReference type="Google" id="ProtNLM"/>
    </source>
</evidence>
<evidence type="ECO:0000313" key="3">
    <source>
        <dbReference type="Proteomes" id="UP000037023"/>
    </source>
</evidence>
<dbReference type="Proteomes" id="UP000037023">
    <property type="component" value="Unassembled WGS sequence"/>
</dbReference>
<gene>
    <name evidence="2" type="ORF">ADK34_04100</name>
</gene>
<dbReference type="AlphaFoldDB" id="A0A0L8LCH9"/>
<sequence length="123" mass="11106">MKQSAAKKLGVAALGAAFAASAAGTASAAPSLPLGADALGTVTQAVPLGDGLTELPDGAAESLGAGQGALGQGLDQGVKTLPAAAGQATQNAPLGAATGALGSTPLGGLLGGLPLGATGLPIG</sequence>
<feature type="chain" id="PRO_5005586067" description="ATP-binding protein" evidence="1">
    <location>
        <begin position="29"/>
        <end position="123"/>
    </location>
</feature>
<evidence type="ECO:0000313" key="2">
    <source>
        <dbReference type="EMBL" id="KOG35855.1"/>
    </source>
</evidence>
<feature type="signal peptide" evidence="1">
    <location>
        <begin position="1"/>
        <end position="28"/>
    </location>
</feature>
<organism evidence="2 3">
    <name type="scientific">Streptomyces viridochromogenes</name>
    <dbReference type="NCBI Taxonomy" id="1938"/>
    <lineage>
        <taxon>Bacteria</taxon>
        <taxon>Bacillati</taxon>
        <taxon>Actinomycetota</taxon>
        <taxon>Actinomycetes</taxon>
        <taxon>Kitasatosporales</taxon>
        <taxon>Streptomycetaceae</taxon>
        <taxon>Streptomyces</taxon>
    </lineage>
</organism>
<comment type="caution">
    <text evidence="2">The sequence shown here is derived from an EMBL/GenBank/DDBJ whole genome shotgun (WGS) entry which is preliminary data.</text>
</comment>